<evidence type="ECO:0000256" key="6">
    <source>
        <dbReference type="ARBA" id="ARBA00023136"/>
    </source>
</evidence>
<dbReference type="PANTHER" id="PTHR12447">
    <property type="entry name" value="ANKYRIN REPEAT DOMAIN-CONTAINING PROTEIN 13"/>
    <property type="match status" value="1"/>
</dbReference>
<comment type="subcellular location">
    <subcellularLocation>
        <location evidence="2">Endomembrane system</location>
    </subcellularLocation>
    <subcellularLocation>
        <location evidence="1">Endoplasmic reticulum</location>
    </subcellularLocation>
</comment>
<keyword evidence="6" id="KW-0472">Membrane</keyword>
<evidence type="ECO:0000256" key="4">
    <source>
        <dbReference type="ARBA" id="ARBA00022824"/>
    </source>
</evidence>
<dbReference type="GO" id="GO:0005783">
    <property type="term" value="C:endoplasmic reticulum"/>
    <property type="evidence" value="ECO:0007669"/>
    <property type="project" value="UniProtKB-SubCell"/>
</dbReference>
<evidence type="ECO:0000256" key="1">
    <source>
        <dbReference type="ARBA" id="ARBA00004240"/>
    </source>
</evidence>
<gene>
    <name evidence="9" type="ORF">TGEB3V08_LOCUS1910</name>
</gene>
<reference evidence="9" key="1">
    <citation type="submission" date="2020-11" db="EMBL/GenBank/DDBJ databases">
        <authorList>
            <person name="Tran Van P."/>
        </authorList>
    </citation>
    <scope>NUCLEOTIDE SEQUENCE</scope>
</reference>
<protein>
    <recommendedName>
        <fullName evidence="8">Ankyrin repeat domain-containing protein</fullName>
    </recommendedName>
</protein>
<evidence type="ECO:0000256" key="5">
    <source>
        <dbReference type="ARBA" id="ARBA00023043"/>
    </source>
</evidence>
<organism evidence="9">
    <name type="scientific">Timema genevievae</name>
    <name type="common">Walking stick</name>
    <dbReference type="NCBI Taxonomy" id="629358"/>
    <lineage>
        <taxon>Eukaryota</taxon>
        <taxon>Metazoa</taxon>
        <taxon>Ecdysozoa</taxon>
        <taxon>Arthropoda</taxon>
        <taxon>Hexapoda</taxon>
        <taxon>Insecta</taxon>
        <taxon>Pterygota</taxon>
        <taxon>Neoptera</taxon>
        <taxon>Polyneoptera</taxon>
        <taxon>Phasmatodea</taxon>
        <taxon>Timematodea</taxon>
        <taxon>Timematoidea</taxon>
        <taxon>Timematidae</taxon>
        <taxon>Timema</taxon>
    </lineage>
</organism>
<name>A0A7R9JR23_TIMGE</name>
<keyword evidence="3" id="KW-0677">Repeat</keyword>
<dbReference type="Pfam" id="PF11904">
    <property type="entry name" value="ANKRD13_C"/>
    <property type="match status" value="1"/>
</dbReference>
<evidence type="ECO:0000313" key="9">
    <source>
        <dbReference type="EMBL" id="CAD7587746.1"/>
    </source>
</evidence>
<dbReference type="AlphaFoldDB" id="A0A7R9JR23"/>
<feature type="domain" description="Ankyrin repeat" evidence="8">
    <location>
        <begin position="252"/>
        <end position="525"/>
    </location>
</feature>
<dbReference type="Gene3D" id="1.25.40.20">
    <property type="entry name" value="Ankyrin repeat-containing domain"/>
    <property type="match status" value="1"/>
</dbReference>
<proteinExistence type="predicted"/>
<dbReference type="EMBL" id="OE839577">
    <property type="protein sequence ID" value="CAD7587746.1"/>
    <property type="molecule type" value="Genomic_DNA"/>
</dbReference>
<dbReference type="SUPFAM" id="SSF48403">
    <property type="entry name" value="Ankyrin repeat"/>
    <property type="match status" value="1"/>
</dbReference>
<sequence>MPYCDQIQPRYRTSSVGRRECNGSRVREITMIVVTRPCIWLSCSAEKGYVVDHSYMGSGSIPSHAIEECVHLLLAHGAPVKIKNLAGWSPLAEAISYGDRQTNTTLVMDWTAKDGKSRRDISWSISKLTQAKVCTVLVPETTHAINSEPLISHMLLQPRLAHFLEAGWRSSKALEDSNNVRDLIAVLSLVRKLKQQAREQMEERRPNLVAALNQMGDFYMELKWDFQSWVPLVSRILPSDICHIHKRGSSIRLDTTLVDFNDMHWERGDISFLFTGDRKPSQSLTVLDNKAQLFQRVRYEVSGIGIAWLEETEMEIEDEVDILMSSDIMAAQMSTKSITFTRAQTGWIFREDRKEMVGPFQSDFYVINGMLLESRKRREHLSEEDLQKNKAIMESLTKGSTQGFDNNGEPVRRPSLTPPPDNQISWLEYMSAEAGSYPNLGRNLVYKETNKAFKATVAMSPDFPLSVDMLLNVLEVITPFKHFSKLREFVQMKLPPGFPVKIDIPILPTVTAKITFQEFAFRNDVKPELFEIPKNYVEDPTRFVKDWFMFPDL</sequence>
<dbReference type="InterPro" id="IPR055285">
    <property type="entry name" value="ANKRD13_C"/>
</dbReference>
<feature type="region of interest" description="Disordered" evidence="7">
    <location>
        <begin position="398"/>
        <end position="418"/>
    </location>
</feature>
<evidence type="ECO:0000259" key="8">
    <source>
        <dbReference type="Pfam" id="PF11904"/>
    </source>
</evidence>
<keyword evidence="4" id="KW-0256">Endoplasmic reticulum</keyword>
<evidence type="ECO:0000256" key="3">
    <source>
        <dbReference type="ARBA" id="ARBA00022737"/>
    </source>
</evidence>
<evidence type="ECO:0000256" key="2">
    <source>
        <dbReference type="ARBA" id="ARBA00004308"/>
    </source>
</evidence>
<dbReference type="InterPro" id="IPR021832">
    <property type="entry name" value="ANKRD13"/>
</dbReference>
<dbReference type="GO" id="GO:0005102">
    <property type="term" value="F:signaling receptor binding"/>
    <property type="evidence" value="ECO:0007669"/>
    <property type="project" value="TreeGrafter"/>
</dbReference>
<dbReference type="PANTHER" id="PTHR12447:SF25">
    <property type="entry name" value="ANKYRIN REPEAT DOMAIN-CONTAINING PROTEIN 13C"/>
    <property type="match status" value="1"/>
</dbReference>
<evidence type="ECO:0000256" key="7">
    <source>
        <dbReference type="SAM" id="MobiDB-lite"/>
    </source>
</evidence>
<dbReference type="GO" id="GO:0006621">
    <property type="term" value="P:protein retention in ER lumen"/>
    <property type="evidence" value="ECO:0007669"/>
    <property type="project" value="TreeGrafter"/>
</dbReference>
<dbReference type="InterPro" id="IPR036770">
    <property type="entry name" value="Ankyrin_rpt-contain_sf"/>
</dbReference>
<keyword evidence="5" id="KW-0040">ANK repeat</keyword>
<accession>A0A7R9JR23</accession>